<sequence>MTKVNESIQDTRDSHESLTEETVETDVKTADMSVELSSMDERQEVRQLDASETSTVNSLNHERNADPERGPTERSSDDPTHSGDEGRESEVSRFGVRTRGAPGGHLKKRLPFSRTTLMMLVLTGVTIVCCVPNIAVSVSDVEGSQPSPERMDSEYAVPLYSLSQRQQCHQPFHLQLL</sequence>
<reference evidence="3 4" key="1">
    <citation type="submission" date="2018-04" db="EMBL/GenBank/DDBJ databases">
        <title>The genome of golden apple snail Pomacea canaliculata provides insight into stress tolerance and invasive adaptation.</title>
        <authorList>
            <person name="Liu C."/>
            <person name="Liu B."/>
            <person name="Ren Y."/>
            <person name="Zhang Y."/>
            <person name="Wang H."/>
            <person name="Li S."/>
            <person name="Jiang F."/>
            <person name="Yin L."/>
            <person name="Zhang G."/>
            <person name="Qian W."/>
            <person name="Fan W."/>
        </authorList>
    </citation>
    <scope>NUCLEOTIDE SEQUENCE [LARGE SCALE GENOMIC DNA]</scope>
    <source>
        <strain evidence="3">SZHN2017</strain>
        <tissue evidence="3">Muscle</tissue>
    </source>
</reference>
<accession>A0A2T7P2V5</accession>
<feature type="compositionally biased region" description="Polar residues" evidence="1">
    <location>
        <begin position="50"/>
        <end position="59"/>
    </location>
</feature>
<keyword evidence="2" id="KW-0812">Transmembrane</keyword>
<gene>
    <name evidence="3" type="ORF">C0Q70_12912</name>
</gene>
<evidence type="ECO:0000256" key="1">
    <source>
        <dbReference type="SAM" id="MobiDB-lite"/>
    </source>
</evidence>
<keyword evidence="2" id="KW-1133">Transmembrane helix</keyword>
<evidence type="ECO:0000256" key="2">
    <source>
        <dbReference type="SAM" id="Phobius"/>
    </source>
</evidence>
<organism evidence="3 4">
    <name type="scientific">Pomacea canaliculata</name>
    <name type="common">Golden apple snail</name>
    <dbReference type="NCBI Taxonomy" id="400727"/>
    <lineage>
        <taxon>Eukaryota</taxon>
        <taxon>Metazoa</taxon>
        <taxon>Spiralia</taxon>
        <taxon>Lophotrochozoa</taxon>
        <taxon>Mollusca</taxon>
        <taxon>Gastropoda</taxon>
        <taxon>Caenogastropoda</taxon>
        <taxon>Architaenioglossa</taxon>
        <taxon>Ampullarioidea</taxon>
        <taxon>Ampullariidae</taxon>
        <taxon>Pomacea</taxon>
    </lineage>
</organism>
<dbReference type="AlphaFoldDB" id="A0A2T7P2V5"/>
<evidence type="ECO:0000313" key="3">
    <source>
        <dbReference type="EMBL" id="PVD27740.1"/>
    </source>
</evidence>
<name>A0A2T7P2V5_POMCA</name>
<keyword evidence="4" id="KW-1185">Reference proteome</keyword>
<proteinExistence type="predicted"/>
<feature type="compositionally biased region" description="Basic and acidic residues" evidence="1">
    <location>
        <begin position="39"/>
        <end position="49"/>
    </location>
</feature>
<feature type="compositionally biased region" description="Basic and acidic residues" evidence="1">
    <location>
        <begin position="9"/>
        <end position="18"/>
    </location>
</feature>
<feature type="compositionally biased region" description="Basic and acidic residues" evidence="1">
    <location>
        <begin position="60"/>
        <end position="91"/>
    </location>
</feature>
<feature type="transmembrane region" description="Helical" evidence="2">
    <location>
        <begin position="117"/>
        <end position="138"/>
    </location>
</feature>
<keyword evidence="2" id="KW-0472">Membrane</keyword>
<dbReference type="EMBL" id="PZQS01000007">
    <property type="protein sequence ID" value="PVD27740.1"/>
    <property type="molecule type" value="Genomic_DNA"/>
</dbReference>
<evidence type="ECO:0000313" key="4">
    <source>
        <dbReference type="Proteomes" id="UP000245119"/>
    </source>
</evidence>
<feature type="region of interest" description="Disordered" evidence="1">
    <location>
        <begin position="1"/>
        <end position="104"/>
    </location>
</feature>
<dbReference type="Proteomes" id="UP000245119">
    <property type="component" value="Linkage Group LG7"/>
</dbReference>
<protein>
    <submittedName>
        <fullName evidence="3">Uncharacterized protein</fullName>
    </submittedName>
</protein>
<comment type="caution">
    <text evidence="3">The sequence shown here is derived from an EMBL/GenBank/DDBJ whole genome shotgun (WGS) entry which is preliminary data.</text>
</comment>